<reference evidence="2 3" key="1">
    <citation type="submission" date="2019-10" db="EMBL/GenBank/DDBJ databases">
        <title>Rubrobacter sp nov SCSIO 52090 isolated from a deep-sea sediment in the South China Sea.</title>
        <authorList>
            <person name="Chen R.W."/>
        </authorList>
    </citation>
    <scope>NUCLEOTIDE SEQUENCE [LARGE SCALE GENOMIC DNA]</scope>
    <source>
        <strain evidence="2 3">SCSIO 52909</strain>
    </source>
</reference>
<dbReference type="Pfam" id="PF03109">
    <property type="entry name" value="ABC1"/>
    <property type="match status" value="1"/>
</dbReference>
<dbReference type="InterPro" id="IPR011009">
    <property type="entry name" value="Kinase-like_dom_sf"/>
</dbReference>
<dbReference type="AlphaFoldDB" id="A0A6G8Q4E7"/>
<dbReference type="InterPro" id="IPR004147">
    <property type="entry name" value="ABC1_dom"/>
</dbReference>
<dbReference type="KEGG" id="rub:GBA63_00780"/>
<feature type="domain" description="ABC1 atypical kinase-like" evidence="1">
    <location>
        <begin position="163"/>
        <end position="404"/>
    </location>
</feature>
<keyword evidence="3" id="KW-1185">Reference proteome</keyword>
<evidence type="ECO:0000313" key="2">
    <source>
        <dbReference type="EMBL" id="QIN81318.1"/>
    </source>
</evidence>
<accession>A0A6G8Q4E7</accession>
<evidence type="ECO:0000313" key="3">
    <source>
        <dbReference type="Proteomes" id="UP000501452"/>
    </source>
</evidence>
<dbReference type="PANTHER" id="PTHR43173:SF19">
    <property type="entry name" value="AARF DOMAIN-CONTAINING PROTEIN KINASE 1"/>
    <property type="match status" value="1"/>
</dbReference>
<gene>
    <name evidence="2" type="ORF">GBA63_00780</name>
</gene>
<organism evidence="2 3">
    <name type="scientific">Rubrobacter tropicus</name>
    <dbReference type="NCBI Taxonomy" id="2653851"/>
    <lineage>
        <taxon>Bacteria</taxon>
        <taxon>Bacillati</taxon>
        <taxon>Actinomycetota</taxon>
        <taxon>Rubrobacteria</taxon>
        <taxon>Rubrobacterales</taxon>
        <taxon>Rubrobacteraceae</taxon>
        <taxon>Rubrobacter</taxon>
    </lineage>
</organism>
<dbReference type="InterPro" id="IPR051130">
    <property type="entry name" value="Mito_struct-func_regulator"/>
</dbReference>
<dbReference type="Proteomes" id="UP000501452">
    <property type="component" value="Chromosome"/>
</dbReference>
<dbReference type="RefSeq" id="WP_166172568.1">
    <property type="nucleotide sequence ID" value="NZ_CP045119.1"/>
</dbReference>
<proteinExistence type="predicted"/>
<dbReference type="EMBL" id="CP045119">
    <property type="protein sequence ID" value="QIN81318.1"/>
    <property type="molecule type" value="Genomic_DNA"/>
</dbReference>
<dbReference type="SUPFAM" id="SSF56112">
    <property type="entry name" value="Protein kinase-like (PK-like)"/>
    <property type="match status" value="1"/>
</dbReference>
<evidence type="ECO:0000259" key="1">
    <source>
        <dbReference type="Pfam" id="PF03109"/>
    </source>
</evidence>
<name>A0A6G8Q4E7_9ACTN</name>
<dbReference type="PANTHER" id="PTHR43173">
    <property type="entry name" value="ABC1 FAMILY PROTEIN"/>
    <property type="match status" value="1"/>
</dbReference>
<protein>
    <recommendedName>
        <fullName evidence="1">ABC1 atypical kinase-like domain-containing protein</fullName>
    </recommendedName>
</protein>
<sequence>MTLGPWGDAALGVREVLLKAARRSAAETREAVAAGITDPAAPFRLGDLSRAQWFLWTGANLAATERAGRPGPGMPHGVPSPRTLVLATLAADLYLGYTTLRERARWLPATVGDGDWDLAHRRGAGRLLDAAETLGGTLIKAGQFASSRPDLLPAAYTEELSSLQDRVPPRPYEAIEAAVVRELGRPVDEVFSTFDREPVAAASIAQVHRARLRGGHAVAVKVQYPDVAGLIEADLEALEAIFEAIARLEPDVRLGPIADYLRWTLPLELDFRREARAMKTLKRTLSHRTDVVVPGVVEGFNTERLLVMDFVEGIGISDREALDAADIDPAAVAERLNDAFAEGLFRHGVLHADPHPGNLLVQPGPDGPRLILLDHGLTLELEGSFVATLKGMVGAMRDGDLEALAGSLGEAGLPVGPQTDVETLLAVVGVLLGGGREEARPELGELGRGLGASVGDLPPRLLLVGRAIGLLDGITRTLDPNLDVLEIVARHTDDS</sequence>